<feature type="modified residue" description="N6-(pyridoxal phosphate)lysine" evidence="9">
    <location>
        <position position="267"/>
    </location>
</feature>
<keyword evidence="4 9" id="KW-0808">Transferase</keyword>
<evidence type="ECO:0000256" key="2">
    <source>
        <dbReference type="ARBA" id="ARBA00005063"/>
    </source>
</evidence>
<dbReference type="GO" id="GO:0051537">
    <property type="term" value="F:2 iron, 2 sulfur cluster binding"/>
    <property type="evidence" value="ECO:0007669"/>
    <property type="project" value="UniProtKB-KW"/>
</dbReference>
<dbReference type="PROSITE" id="PS00600">
    <property type="entry name" value="AA_TRANSFER_CLASS_3"/>
    <property type="match status" value="1"/>
</dbReference>
<name>A0A6N4SUR2_CYTH3</name>
<feature type="binding site" evidence="9">
    <location>
        <position position="392"/>
    </location>
    <ligand>
        <name>substrate</name>
    </ligand>
</feature>
<dbReference type="UniPathway" id="UPA00078">
    <property type="reaction ID" value="UER00160"/>
</dbReference>
<comment type="pathway">
    <text evidence="2 9">Cofactor biosynthesis; biotin biosynthesis; 7,8-diaminononanoate from 8-amino-7-oxononanoate (SAM route): step 1/1.</text>
</comment>
<dbReference type="RefSeq" id="WP_011586327.1">
    <property type="nucleotide sequence ID" value="NC_008255.1"/>
</dbReference>
<reference evidence="10 11" key="1">
    <citation type="journal article" date="2007" name="Appl. Environ. Microbiol.">
        <title>Genome sequence of the cellulolytic gliding bacterium Cytophaga hutchinsonii.</title>
        <authorList>
            <person name="Xie G."/>
            <person name="Bruce D.C."/>
            <person name="Challacombe J.F."/>
            <person name="Chertkov O."/>
            <person name="Detter J.C."/>
            <person name="Gilna P."/>
            <person name="Han C.S."/>
            <person name="Lucas S."/>
            <person name="Misra M."/>
            <person name="Myers G.L."/>
            <person name="Richardson P."/>
            <person name="Tapia R."/>
            <person name="Thayer N."/>
            <person name="Thompson L.S."/>
            <person name="Brettin T.S."/>
            <person name="Henrissat B."/>
            <person name="Wilson D.B."/>
            <person name="McBride M.J."/>
        </authorList>
    </citation>
    <scope>NUCLEOTIDE SEQUENCE [LARGE SCALE GENOMIC DNA]</scope>
    <source>
        <strain evidence="11">ATCC 33406 / DSM 1761 / CIP 103989 / NBRC 15051 / NCIMB 9469 / D465</strain>
    </source>
</reference>
<dbReference type="GO" id="GO:0004015">
    <property type="term" value="F:adenosylmethionine-8-amino-7-oxononanoate transaminase activity"/>
    <property type="evidence" value="ECO:0007669"/>
    <property type="project" value="UniProtKB-UniRule"/>
</dbReference>
<accession>A0A6N4SUR2</accession>
<dbReference type="GO" id="GO:0030170">
    <property type="term" value="F:pyridoxal phosphate binding"/>
    <property type="evidence" value="ECO:0007669"/>
    <property type="project" value="UniProtKB-UniRule"/>
</dbReference>
<dbReference type="AlphaFoldDB" id="A0A6N4SUR2"/>
<keyword evidence="9" id="KW-0963">Cytoplasm</keyword>
<dbReference type="NCBIfam" id="TIGR00508">
    <property type="entry name" value="bioA"/>
    <property type="match status" value="1"/>
</dbReference>
<dbReference type="InterPro" id="IPR015421">
    <property type="entry name" value="PyrdxlP-dep_Trfase_major"/>
</dbReference>
<evidence type="ECO:0000256" key="4">
    <source>
        <dbReference type="ARBA" id="ARBA00022679"/>
    </source>
</evidence>
<dbReference type="Pfam" id="PF00202">
    <property type="entry name" value="Aminotran_3"/>
    <property type="match status" value="1"/>
</dbReference>
<dbReference type="KEGG" id="chu:CHU_2976"/>
<dbReference type="CDD" id="cd00610">
    <property type="entry name" value="OAT_like"/>
    <property type="match status" value="1"/>
</dbReference>
<protein>
    <recommendedName>
        <fullName evidence="9">Adenosylmethionine-8-amino-7-oxononanoate aminotransferase</fullName>
        <ecNumber evidence="9">2.6.1.62</ecNumber>
    </recommendedName>
    <alternativeName>
        <fullName evidence="9">7,8-diamino-pelargonic acid aminotransferase</fullName>
        <shortName evidence="9">DAPA AT</shortName>
        <shortName evidence="9">DAPA aminotransferase</shortName>
    </alternativeName>
    <alternativeName>
        <fullName evidence="9">7,8-diaminononanoate synthase</fullName>
        <shortName evidence="9">DANS</shortName>
    </alternativeName>
    <alternativeName>
        <fullName evidence="9">Diaminopelargonic acid synthase</fullName>
    </alternativeName>
</protein>
<keyword evidence="11" id="KW-1185">Reference proteome</keyword>
<evidence type="ECO:0000313" key="10">
    <source>
        <dbReference type="EMBL" id="ABG60217.1"/>
    </source>
</evidence>
<evidence type="ECO:0000256" key="9">
    <source>
        <dbReference type="HAMAP-Rule" id="MF_00834"/>
    </source>
</evidence>
<feature type="binding site" evidence="9">
    <location>
        <begin position="112"/>
        <end position="113"/>
    </location>
    <ligand>
        <name>pyridoxal 5'-phosphate</name>
        <dbReference type="ChEBI" id="CHEBI:597326"/>
    </ligand>
</feature>
<dbReference type="InterPro" id="IPR005815">
    <property type="entry name" value="BioA"/>
</dbReference>
<keyword evidence="6 9" id="KW-0093">Biotin biosynthesis</keyword>
<dbReference type="PANTHER" id="PTHR42684:SF3">
    <property type="entry name" value="ADENOSYLMETHIONINE-8-AMINO-7-OXONONANOATE AMINOTRANSFERASE"/>
    <property type="match status" value="1"/>
</dbReference>
<dbReference type="PANTHER" id="PTHR42684">
    <property type="entry name" value="ADENOSYLMETHIONINE-8-AMINO-7-OXONONANOATE AMINOTRANSFERASE"/>
    <property type="match status" value="1"/>
</dbReference>
<evidence type="ECO:0000256" key="6">
    <source>
        <dbReference type="ARBA" id="ARBA00022756"/>
    </source>
</evidence>
<dbReference type="Gene3D" id="3.90.1150.10">
    <property type="entry name" value="Aspartate Aminotransferase, domain 1"/>
    <property type="match status" value="1"/>
</dbReference>
<dbReference type="EMBL" id="CP000383">
    <property type="protein sequence ID" value="ABG60217.1"/>
    <property type="molecule type" value="Genomic_DNA"/>
</dbReference>
<comment type="subunit">
    <text evidence="9">Homodimer.</text>
</comment>
<feature type="binding site" evidence="9">
    <location>
        <position position="301"/>
    </location>
    <ligand>
        <name>substrate</name>
    </ligand>
</feature>
<evidence type="ECO:0000256" key="3">
    <source>
        <dbReference type="ARBA" id="ARBA00022576"/>
    </source>
</evidence>
<dbReference type="Proteomes" id="UP000001822">
    <property type="component" value="Chromosome"/>
</dbReference>
<comment type="function">
    <text evidence="9">Catalyzes the transfer of the alpha-amino group from S-adenosyl-L-methionine (SAM) to 7-keto-8-aminopelargonic acid (KAPA) to form 7,8-diaminopelargonic acid (DAPA). It is the only aminotransferase known to utilize SAM as an amino donor.</text>
</comment>
<evidence type="ECO:0000313" key="11">
    <source>
        <dbReference type="Proteomes" id="UP000001822"/>
    </source>
</evidence>
<dbReference type="GO" id="GO:0005737">
    <property type="term" value="C:cytoplasm"/>
    <property type="evidence" value="ECO:0007669"/>
    <property type="project" value="UniProtKB-SubCell"/>
</dbReference>
<evidence type="ECO:0000256" key="5">
    <source>
        <dbReference type="ARBA" id="ARBA00022691"/>
    </source>
</evidence>
<evidence type="ECO:0000256" key="7">
    <source>
        <dbReference type="ARBA" id="ARBA00022898"/>
    </source>
</evidence>
<feature type="binding site" evidence="9">
    <location>
        <position position="267"/>
    </location>
    <ligand>
        <name>substrate</name>
    </ligand>
</feature>
<evidence type="ECO:0000256" key="1">
    <source>
        <dbReference type="ARBA" id="ARBA00001933"/>
    </source>
</evidence>
<keyword evidence="7 9" id="KW-0663">Pyridoxal phosphate</keyword>
<dbReference type="EC" id="2.6.1.62" evidence="9"/>
<dbReference type="Gene3D" id="3.40.640.10">
    <property type="entry name" value="Type I PLP-dependent aspartate aminotransferase-like (Major domain)"/>
    <property type="match status" value="1"/>
</dbReference>
<dbReference type="SUPFAM" id="SSF53383">
    <property type="entry name" value="PLP-dependent transferases"/>
    <property type="match status" value="1"/>
</dbReference>
<evidence type="ECO:0000256" key="8">
    <source>
        <dbReference type="ARBA" id="ARBA00048449"/>
    </source>
</evidence>
<comment type="subcellular location">
    <subcellularLocation>
        <location evidence="9">Cytoplasm</location>
    </subcellularLocation>
</comment>
<gene>
    <name evidence="9 10" type="primary">bioA</name>
    <name evidence="10" type="ordered locus">CHU_2976</name>
</gene>
<dbReference type="GO" id="GO:0004141">
    <property type="term" value="F:dethiobiotin synthase activity"/>
    <property type="evidence" value="ECO:0007669"/>
    <property type="project" value="TreeGrafter"/>
</dbReference>
<sequence>MNNDLIQTDAAHLWHPYTPLLNTRPYAEVVSAKGMYLHLADGTSLIDAISSWWVNIHGHANEVLAETIKNQILQLDHTLFAGFTHKPAVDFATTFLRVLGCNQQRVIYSENGSTAVEVAMKLAVQYWKSKGRQKTTFLALEGAFHGDTFGAMSVSARGLFTEAFESLLNPVKFIPFPDGTNDAFVLESMEKHIRENAVAAFIYEPLIQGTGGMRTYTAEMLDKMITVCKQNDVLCIADEVMTGFGRTGNAFASQYCTTTPDIMCFSKAITGGLLPLGVTTCSREVEAPFLSGELRRAFFHGHSYTANPTICQLALASLKLFESETCQNNIKRIGAAHQAFVLTHVNHRHIKRIESLGTILSVEIKTGQQANYEHDIRHFLYDFFIKKGILLRPLGNIIYVFPPYIITDQELEKIYSAIVEMLGKLDDYLKNPGMN</sequence>
<dbReference type="GO" id="GO:0009102">
    <property type="term" value="P:biotin biosynthetic process"/>
    <property type="evidence" value="ECO:0007669"/>
    <property type="project" value="UniProtKB-UniRule"/>
</dbReference>
<comment type="catalytic activity">
    <reaction evidence="8 9">
        <text>(8S)-8-amino-7-oxononanoate + S-adenosyl-L-methionine = S-adenosyl-4-methylsulfanyl-2-oxobutanoate + (7R,8S)-7,8-diammoniononanoate</text>
        <dbReference type="Rhea" id="RHEA:16861"/>
        <dbReference type="ChEBI" id="CHEBI:16490"/>
        <dbReference type="ChEBI" id="CHEBI:59789"/>
        <dbReference type="ChEBI" id="CHEBI:149468"/>
        <dbReference type="ChEBI" id="CHEBI:149469"/>
        <dbReference type="EC" id="2.6.1.62"/>
    </reaction>
</comment>
<feature type="binding site" evidence="9">
    <location>
        <position position="238"/>
    </location>
    <ligand>
        <name>pyridoxal 5'-phosphate</name>
        <dbReference type="ChEBI" id="CHEBI:597326"/>
    </ligand>
</feature>
<feature type="binding site" evidence="9">
    <location>
        <begin position="302"/>
        <end position="303"/>
    </location>
    <ligand>
        <name>pyridoxal 5'-phosphate</name>
        <dbReference type="ChEBI" id="CHEBI:597326"/>
    </ligand>
</feature>
<comment type="cofactor">
    <cofactor evidence="1 9">
        <name>pyridoxal 5'-phosphate</name>
        <dbReference type="ChEBI" id="CHEBI:597326"/>
    </cofactor>
</comment>
<feature type="site" description="Participates in the substrate recognition with KAPA and in a stacking interaction with the adenine ring of SAM" evidence="9">
    <location>
        <position position="17"/>
    </location>
</feature>
<dbReference type="InterPro" id="IPR015424">
    <property type="entry name" value="PyrdxlP-dep_Trfase"/>
</dbReference>
<comment type="similarity">
    <text evidence="9">Belongs to the class-III pyridoxal-phosphate-dependent aminotransferase family. BioA subfamily.</text>
</comment>
<dbReference type="InterPro" id="IPR049704">
    <property type="entry name" value="Aminotrans_3_PPA_site"/>
</dbReference>
<dbReference type="HAMAP" id="MF_00834">
    <property type="entry name" value="BioA"/>
    <property type="match status" value="1"/>
</dbReference>
<keyword evidence="5 9" id="KW-0949">S-adenosyl-L-methionine</keyword>
<dbReference type="InterPro" id="IPR015422">
    <property type="entry name" value="PyrdxlP-dep_Trfase_small"/>
</dbReference>
<dbReference type="InterPro" id="IPR005814">
    <property type="entry name" value="Aminotrans_3"/>
</dbReference>
<feature type="binding site" evidence="9">
    <location>
        <position position="52"/>
    </location>
    <ligand>
        <name>substrate</name>
    </ligand>
</feature>
<comment type="caution">
    <text evidence="9">Lacks conserved residue(s) required for the propagation of feature annotation.</text>
</comment>
<proteinExistence type="inferred from homology"/>
<organism evidence="10 11">
    <name type="scientific">Cytophaga hutchinsonii (strain ATCC 33406 / DSM 1761 / CIP 103989 / NBRC 15051 / NCIMB 9469 / D465)</name>
    <dbReference type="NCBI Taxonomy" id="269798"/>
    <lineage>
        <taxon>Bacteria</taxon>
        <taxon>Pseudomonadati</taxon>
        <taxon>Bacteroidota</taxon>
        <taxon>Cytophagia</taxon>
        <taxon>Cytophagales</taxon>
        <taxon>Cytophagaceae</taxon>
        <taxon>Cytophaga</taxon>
    </lineage>
</organism>
<keyword evidence="3 9" id="KW-0032">Aminotransferase</keyword>
<dbReference type="OrthoDB" id="9807885at2"/>